<dbReference type="PANTHER" id="PTHR30629:SF2">
    <property type="entry name" value="PROPHAGE INTEGRASE INTS-RELATED"/>
    <property type="match status" value="1"/>
</dbReference>
<keyword evidence="9" id="KW-1185">Reference proteome</keyword>
<evidence type="ECO:0000256" key="1">
    <source>
        <dbReference type="ARBA" id="ARBA00008857"/>
    </source>
</evidence>
<organism evidence="8 9">
    <name type="scientific">Pseudooceanicola pacificus</name>
    <dbReference type="NCBI Taxonomy" id="2676438"/>
    <lineage>
        <taxon>Bacteria</taxon>
        <taxon>Pseudomonadati</taxon>
        <taxon>Pseudomonadota</taxon>
        <taxon>Alphaproteobacteria</taxon>
        <taxon>Rhodobacterales</taxon>
        <taxon>Paracoccaceae</taxon>
        <taxon>Pseudooceanicola</taxon>
    </lineage>
</organism>
<sequence>MPSTNPHGTAQRLSQGSIAALQPHVRDYFVRDTEVRGLQVKVTPAGKKSFIVRYRNSEGKERKHKLSDVDRMNLSTARRMAQELLSRAVLGDDPTAERTARRKQVTLKDYGERFLTEHVEVHLAPSSQAEYRRILERYVFPALGAERITSIARDEIEALKRSMAHTPKQANRMLAITRKMYNHAIQNNHASVAVNPVQFVKGFKEEPRERFLTKSEQERVIEAISELRETNPENTSSYDAIVFLFLTGRRRSEVLQLKWSDVDFERGVIFYRKTKTDPQKSLMSADMRTFLLDIRETASSEYVFPGRVKDKPLTDPKRSWKAIQKLAGLEGVRLHDIRHTIVSEVTANSSLQNAALVAGHKSLQSTMRYVHGISAEATKALEEAGQKRSGMLARKRKEQG</sequence>
<dbReference type="InterPro" id="IPR050808">
    <property type="entry name" value="Phage_Integrase"/>
</dbReference>
<dbReference type="RefSeq" id="WP_160383589.1">
    <property type="nucleotide sequence ID" value="NZ_WNXQ01000010.1"/>
</dbReference>
<comment type="similarity">
    <text evidence="1">Belongs to the 'phage' integrase family.</text>
</comment>
<keyword evidence="2" id="KW-0229">DNA integration</keyword>
<proteinExistence type="inferred from homology"/>
<evidence type="ECO:0000313" key="8">
    <source>
        <dbReference type="EMBL" id="MWB79376.1"/>
    </source>
</evidence>
<dbReference type="InterPro" id="IPR002104">
    <property type="entry name" value="Integrase_catalytic"/>
</dbReference>
<dbReference type="EMBL" id="WNXQ01000010">
    <property type="protein sequence ID" value="MWB79376.1"/>
    <property type="molecule type" value="Genomic_DNA"/>
</dbReference>
<dbReference type="GO" id="GO:0015074">
    <property type="term" value="P:DNA integration"/>
    <property type="evidence" value="ECO:0007669"/>
    <property type="project" value="UniProtKB-KW"/>
</dbReference>
<evidence type="ECO:0000256" key="4">
    <source>
        <dbReference type="ARBA" id="ARBA00023172"/>
    </source>
</evidence>
<dbReference type="InterPro" id="IPR038488">
    <property type="entry name" value="Integrase_DNA-bd_sf"/>
</dbReference>
<evidence type="ECO:0000256" key="2">
    <source>
        <dbReference type="ARBA" id="ARBA00022908"/>
    </source>
</evidence>
<keyword evidence="3 5" id="KW-0238">DNA-binding</keyword>
<dbReference type="PANTHER" id="PTHR30629">
    <property type="entry name" value="PROPHAGE INTEGRASE"/>
    <property type="match status" value="1"/>
</dbReference>
<dbReference type="CDD" id="cd00796">
    <property type="entry name" value="INT_Rci_Hp1_C"/>
    <property type="match status" value="1"/>
</dbReference>
<evidence type="ECO:0000256" key="3">
    <source>
        <dbReference type="ARBA" id="ARBA00023125"/>
    </source>
</evidence>
<dbReference type="GO" id="GO:0003677">
    <property type="term" value="F:DNA binding"/>
    <property type="evidence" value="ECO:0007669"/>
    <property type="project" value="UniProtKB-UniRule"/>
</dbReference>
<dbReference type="InterPro" id="IPR011010">
    <property type="entry name" value="DNA_brk_join_enz"/>
</dbReference>
<evidence type="ECO:0000259" key="7">
    <source>
        <dbReference type="PROSITE" id="PS51900"/>
    </source>
</evidence>
<evidence type="ECO:0000256" key="5">
    <source>
        <dbReference type="PROSITE-ProRule" id="PRU01248"/>
    </source>
</evidence>
<gene>
    <name evidence="8" type="ORF">GLS40_15155</name>
</gene>
<accession>A0A844W529</accession>
<evidence type="ECO:0000313" key="9">
    <source>
        <dbReference type="Proteomes" id="UP000443843"/>
    </source>
</evidence>
<dbReference type="AlphaFoldDB" id="A0A844W529"/>
<protein>
    <submittedName>
        <fullName evidence="8">Tyrosine-type recombinase/integrase</fullName>
    </submittedName>
</protein>
<dbReference type="Pfam" id="PF13356">
    <property type="entry name" value="Arm-DNA-bind_3"/>
    <property type="match status" value="1"/>
</dbReference>
<dbReference type="Proteomes" id="UP000443843">
    <property type="component" value="Unassembled WGS sequence"/>
</dbReference>
<name>A0A844W529_9RHOB</name>
<dbReference type="InterPro" id="IPR010998">
    <property type="entry name" value="Integrase_recombinase_N"/>
</dbReference>
<dbReference type="Gene3D" id="1.10.150.130">
    <property type="match status" value="1"/>
</dbReference>
<dbReference type="Pfam" id="PF22022">
    <property type="entry name" value="Phage_int_M"/>
    <property type="match status" value="1"/>
</dbReference>
<dbReference type="Gene3D" id="1.10.443.10">
    <property type="entry name" value="Intergrase catalytic core"/>
    <property type="match status" value="1"/>
</dbReference>
<dbReference type="InterPro" id="IPR044068">
    <property type="entry name" value="CB"/>
</dbReference>
<keyword evidence="4" id="KW-0233">DNA recombination</keyword>
<dbReference type="GO" id="GO:0006310">
    <property type="term" value="P:DNA recombination"/>
    <property type="evidence" value="ECO:0007669"/>
    <property type="project" value="UniProtKB-KW"/>
</dbReference>
<reference evidence="8 9" key="1">
    <citation type="submission" date="2019-11" db="EMBL/GenBank/DDBJ databases">
        <title>Pseudooceanicola pacifica sp. nov., isolated from deep-sea sediment of the Pacific Ocean.</title>
        <authorList>
            <person name="Lyu L."/>
        </authorList>
    </citation>
    <scope>NUCLEOTIDE SEQUENCE [LARGE SCALE GENOMIC DNA]</scope>
    <source>
        <strain evidence="8 9">216_PA32_1</strain>
    </source>
</reference>
<comment type="caution">
    <text evidence="8">The sequence shown here is derived from an EMBL/GenBank/DDBJ whole genome shotgun (WGS) entry which is preliminary data.</text>
</comment>
<dbReference type="PROSITE" id="PS51898">
    <property type="entry name" value="TYR_RECOMBINASE"/>
    <property type="match status" value="1"/>
</dbReference>
<feature type="domain" description="Core-binding (CB)" evidence="7">
    <location>
        <begin position="105"/>
        <end position="185"/>
    </location>
</feature>
<dbReference type="InterPro" id="IPR025166">
    <property type="entry name" value="Integrase_DNA_bind_dom"/>
</dbReference>
<dbReference type="InterPro" id="IPR053876">
    <property type="entry name" value="Phage_int_M"/>
</dbReference>
<dbReference type="PROSITE" id="PS51900">
    <property type="entry name" value="CB"/>
    <property type="match status" value="1"/>
</dbReference>
<dbReference type="SUPFAM" id="SSF56349">
    <property type="entry name" value="DNA breaking-rejoining enzymes"/>
    <property type="match status" value="1"/>
</dbReference>
<feature type="domain" description="Tyr recombinase" evidence="6">
    <location>
        <begin position="207"/>
        <end position="383"/>
    </location>
</feature>
<dbReference type="InterPro" id="IPR013762">
    <property type="entry name" value="Integrase-like_cat_sf"/>
</dbReference>
<dbReference type="Gene3D" id="3.30.160.390">
    <property type="entry name" value="Integrase, DNA-binding domain"/>
    <property type="match status" value="1"/>
</dbReference>
<evidence type="ECO:0000259" key="6">
    <source>
        <dbReference type="PROSITE" id="PS51898"/>
    </source>
</evidence>
<dbReference type="Pfam" id="PF00589">
    <property type="entry name" value="Phage_integrase"/>
    <property type="match status" value="1"/>
</dbReference>